<protein>
    <submittedName>
        <fullName evidence="2">Phosphoribosyltransferase family protein</fullName>
    </submittedName>
</protein>
<gene>
    <name evidence="2" type="ORF">QWI33_11525</name>
</gene>
<comment type="similarity">
    <text evidence="1">Belongs to the ComF/GntX family.</text>
</comment>
<reference evidence="2" key="1">
    <citation type="submission" date="2023-06" db="EMBL/GenBank/DDBJ databases">
        <title>Gycomyces niveus sp.nov., a novel actinomycete isolated from soil in Shouguang.</title>
        <authorList>
            <person name="Yang X."/>
            <person name="Zhao J."/>
        </authorList>
    </citation>
    <scope>NUCLEOTIDE SEQUENCE</scope>
    <source>
        <strain evidence="2">NEAU C2</strain>
    </source>
</reference>
<organism evidence="2 3">
    <name type="scientific">Glycomyces tritici</name>
    <dbReference type="NCBI Taxonomy" id="2665176"/>
    <lineage>
        <taxon>Bacteria</taxon>
        <taxon>Bacillati</taxon>
        <taxon>Actinomycetota</taxon>
        <taxon>Actinomycetes</taxon>
        <taxon>Glycomycetales</taxon>
        <taxon>Glycomycetaceae</taxon>
        <taxon>Glycomyces</taxon>
    </lineage>
</organism>
<keyword evidence="2" id="KW-0328">Glycosyltransferase</keyword>
<dbReference type="EMBL" id="JAUEMJ010000003">
    <property type="protein sequence ID" value="MDN3240356.1"/>
    <property type="molecule type" value="Genomic_DNA"/>
</dbReference>
<dbReference type="PANTHER" id="PTHR47505:SF1">
    <property type="entry name" value="DNA UTILIZATION PROTEIN YHGH"/>
    <property type="match status" value="1"/>
</dbReference>
<sequence>MRLTEDARDLFLPAACASCRSAPAAGSGLCADCAADLLALRPVLAAPARRTAPPVVAGGPYAGALAEALNEYKERARRELAPALGALLGRALAVVAAEVPDAVLVPVPPTRAARRSRGFDHVAHACAGLGELHPVLRAGPRPDSVGLTPQGRAAAARASLRAAPRRLAALAASGRPAILVDDIVTTGATLDAAAAVLRRAGVAVPAAVVIAAALVGRQGFMWRYRRVPLWVSATRQGPKRHFGR</sequence>
<dbReference type="Proteomes" id="UP001171902">
    <property type="component" value="Unassembled WGS sequence"/>
</dbReference>
<dbReference type="InterPro" id="IPR029057">
    <property type="entry name" value="PRTase-like"/>
</dbReference>
<keyword evidence="2" id="KW-0808">Transferase</keyword>
<dbReference type="SUPFAM" id="SSF53271">
    <property type="entry name" value="PRTase-like"/>
    <property type="match status" value="1"/>
</dbReference>
<dbReference type="InterPro" id="IPR051910">
    <property type="entry name" value="ComF/GntX_DNA_util-trans"/>
</dbReference>
<dbReference type="Gene3D" id="3.40.50.2020">
    <property type="match status" value="1"/>
</dbReference>
<name>A0ABT7YNZ5_9ACTN</name>
<dbReference type="CDD" id="cd06223">
    <property type="entry name" value="PRTases_typeI"/>
    <property type="match status" value="1"/>
</dbReference>
<dbReference type="RefSeq" id="WP_289957295.1">
    <property type="nucleotide sequence ID" value="NZ_JAUEMJ010000003.1"/>
</dbReference>
<keyword evidence="3" id="KW-1185">Reference proteome</keyword>
<dbReference type="InterPro" id="IPR000836">
    <property type="entry name" value="PRTase_dom"/>
</dbReference>
<proteinExistence type="inferred from homology"/>
<accession>A0ABT7YNZ5</accession>
<evidence type="ECO:0000256" key="1">
    <source>
        <dbReference type="ARBA" id="ARBA00008007"/>
    </source>
</evidence>
<dbReference type="PANTHER" id="PTHR47505">
    <property type="entry name" value="DNA UTILIZATION PROTEIN YHGH"/>
    <property type="match status" value="1"/>
</dbReference>
<comment type="caution">
    <text evidence="2">The sequence shown here is derived from an EMBL/GenBank/DDBJ whole genome shotgun (WGS) entry which is preliminary data.</text>
</comment>
<dbReference type="GO" id="GO:0016757">
    <property type="term" value="F:glycosyltransferase activity"/>
    <property type="evidence" value="ECO:0007669"/>
    <property type="project" value="UniProtKB-KW"/>
</dbReference>
<evidence type="ECO:0000313" key="2">
    <source>
        <dbReference type="EMBL" id="MDN3240356.1"/>
    </source>
</evidence>
<evidence type="ECO:0000313" key="3">
    <source>
        <dbReference type="Proteomes" id="UP001171902"/>
    </source>
</evidence>